<keyword evidence="3 7" id="KW-0812">Transmembrane</keyword>
<evidence type="ECO:0000313" key="9">
    <source>
        <dbReference type="Proteomes" id="UP001370490"/>
    </source>
</evidence>
<feature type="transmembrane region" description="Helical" evidence="7">
    <location>
        <begin position="66"/>
        <end position="85"/>
    </location>
</feature>
<accession>A0AAN8ZL20</accession>
<evidence type="ECO:0000256" key="2">
    <source>
        <dbReference type="ARBA" id="ARBA00008707"/>
    </source>
</evidence>
<feature type="transmembrane region" description="Helical" evidence="7">
    <location>
        <begin position="97"/>
        <end position="115"/>
    </location>
</feature>
<gene>
    <name evidence="8" type="ORF">RJ641_013023</name>
</gene>
<dbReference type="EMBL" id="JBAMMX010000002">
    <property type="protein sequence ID" value="KAK6945479.1"/>
    <property type="molecule type" value="Genomic_DNA"/>
</dbReference>
<dbReference type="GO" id="GO:0010256">
    <property type="term" value="P:endomembrane system organization"/>
    <property type="evidence" value="ECO:0007669"/>
    <property type="project" value="TreeGrafter"/>
</dbReference>
<organism evidence="8 9">
    <name type="scientific">Dillenia turbinata</name>
    <dbReference type="NCBI Taxonomy" id="194707"/>
    <lineage>
        <taxon>Eukaryota</taxon>
        <taxon>Viridiplantae</taxon>
        <taxon>Streptophyta</taxon>
        <taxon>Embryophyta</taxon>
        <taxon>Tracheophyta</taxon>
        <taxon>Spermatophyta</taxon>
        <taxon>Magnoliopsida</taxon>
        <taxon>eudicotyledons</taxon>
        <taxon>Gunneridae</taxon>
        <taxon>Pentapetalae</taxon>
        <taxon>Dilleniales</taxon>
        <taxon>Dilleniaceae</taxon>
        <taxon>Dillenia</taxon>
    </lineage>
</organism>
<evidence type="ECO:0000256" key="6">
    <source>
        <dbReference type="SAM" id="MobiDB-lite"/>
    </source>
</evidence>
<reference evidence="8 9" key="1">
    <citation type="submission" date="2023-12" db="EMBL/GenBank/DDBJ databases">
        <title>A high-quality genome assembly for Dillenia turbinata (Dilleniales).</title>
        <authorList>
            <person name="Chanderbali A."/>
        </authorList>
    </citation>
    <scope>NUCLEOTIDE SEQUENCE [LARGE SCALE GENOMIC DNA]</scope>
    <source>
        <strain evidence="8">LSX21</strain>
        <tissue evidence="8">Leaf</tissue>
    </source>
</reference>
<comment type="similarity">
    <text evidence="2">Belongs to the plant DMP1 protein family.</text>
</comment>
<evidence type="ECO:0000313" key="8">
    <source>
        <dbReference type="EMBL" id="KAK6945479.1"/>
    </source>
</evidence>
<keyword evidence="9" id="KW-1185">Reference proteome</keyword>
<comment type="subcellular location">
    <subcellularLocation>
        <location evidence="1">Membrane</location>
        <topology evidence="1">Multi-pass membrane protein</topology>
    </subcellularLocation>
</comment>
<feature type="transmembrane region" description="Helical" evidence="7">
    <location>
        <begin position="160"/>
        <end position="178"/>
    </location>
</feature>
<dbReference type="PANTHER" id="PTHR31621:SF1">
    <property type="entry name" value="PROTEIN DMP5"/>
    <property type="match status" value="1"/>
</dbReference>
<keyword evidence="4 7" id="KW-1133">Transmembrane helix</keyword>
<dbReference type="InterPro" id="IPR007770">
    <property type="entry name" value="DMP"/>
</dbReference>
<dbReference type="PANTHER" id="PTHR31621">
    <property type="entry name" value="PROTEIN DMP3"/>
    <property type="match status" value="1"/>
</dbReference>
<sequence length="232" mass="24921">MSNAQPQNQSSLRARPTKQPSTSETTAPTAPAIATSQIQKTPSSLSRSSSFSQRAISQTLQSTANLANLLPTGTLLAFQLLTPIFTNNGSCDVATRTMTSLLLILLALSCFLACFTDSFKASDGQVYYGMASFKGLYVFDYPAASNSGLPPDLSKYRLSFIDWVHAVASAFVLVAVALRDKNVLTCFYPTPGHQTQEVLDIVPIGIGLICSLLFLVFPTRRHGIGYPVTSGK</sequence>
<evidence type="ECO:0000256" key="3">
    <source>
        <dbReference type="ARBA" id="ARBA00022692"/>
    </source>
</evidence>
<keyword evidence="5 7" id="KW-0472">Membrane</keyword>
<comment type="caution">
    <text evidence="8">The sequence shown here is derived from an EMBL/GenBank/DDBJ whole genome shotgun (WGS) entry which is preliminary data.</text>
</comment>
<proteinExistence type="inferred from homology"/>
<evidence type="ECO:0000256" key="7">
    <source>
        <dbReference type="SAM" id="Phobius"/>
    </source>
</evidence>
<dbReference type="GO" id="GO:0016020">
    <property type="term" value="C:membrane"/>
    <property type="evidence" value="ECO:0007669"/>
    <property type="project" value="UniProtKB-SubCell"/>
</dbReference>
<feature type="region of interest" description="Disordered" evidence="6">
    <location>
        <begin position="1"/>
        <end position="46"/>
    </location>
</feature>
<dbReference type="GO" id="GO:0005737">
    <property type="term" value="C:cytoplasm"/>
    <property type="evidence" value="ECO:0007669"/>
    <property type="project" value="UniProtKB-ARBA"/>
</dbReference>
<evidence type="ECO:0000256" key="5">
    <source>
        <dbReference type="ARBA" id="ARBA00023136"/>
    </source>
</evidence>
<feature type="compositionally biased region" description="Low complexity" evidence="6">
    <location>
        <begin position="20"/>
        <end position="36"/>
    </location>
</feature>
<dbReference type="AlphaFoldDB" id="A0AAN8ZL20"/>
<evidence type="ECO:0000256" key="1">
    <source>
        <dbReference type="ARBA" id="ARBA00004141"/>
    </source>
</evidence>
<protein>
    <submittedName>
        <fullName evidence="8">Protein DMP</fullName>
    </submittedName>
</protein>
<dbReference type="Pfam" id="PF05078">
    <property type="entry name" value="DUF679"/>
    <property type="match status" value="1"/>
</dbReference>
<dbReference type="Proteomes" id="UP001370490">
    <property type="component" value="Unassembled WGS sequence"/>
</dbReference>
<evidence type="ECO:0000256" key="4">
    <source>
        <dbReference type="ARBA" id="ARBA00022989"/>
    </source>
</evidence>
<name>A0AAN8ZL20_9MAGN</name>
<feature type="transmembrane region" description="Helical" evidence="7">
    <location>
        <begin position="198"/>
        <end position="217"/>
    </location>
</feature>
<feature type="compositionally biased region" description="Polar residues" evidence="6">
    <location>
        <begin position="1"/>
        <end position="12"/>
    </location>
</feature>